<feature type="domain" description="DPH-type MB" evidence="8">
    <location>
        <begin position="89"/>
        <end position="126"/>
    </location>
</feature>
<evidence type="ECO:0000313" key="9">
    <source>
        <dbReference type="EMBL" id="CAG8495852.1"/>
    </source>
</evidence>
<dbReference type="SUPFAM" id="SSF144217">
    <property type="entry name" value="CSL zinc finger"/>
    <property type="match status" value="1"/>
</dbReference>
<evidence type="ECO:0000313" key="10">
    <source>
        <dbReference type="Proteomes" id="UP000789342"/>
    </source>
</evidence>
<keyword evidence="4" id="KW-0479">Metal-binding</keyword>
<dbReference type="PANTHER" id="PTHR45255:SF1">
    <property type="entry name" value="DNAJ HOMOLOG SUBFAMILY C MEMBER 24"/>
    <property type="match status" value="1"/>
</dbReference>
<dbReference type="PANTHER" id="PTHR45255">
    <property type="entry name" value="DNAJ HOMOLOG SUBFAMILY C MEMBER 24"/>
    <property type="match status" value="1"/>
</dbReference>
<keyword evidence="6" id="KW-0408">Iron</keyword>
<evidence type="ECO:0000256" key="6">
    <source>
        <dbReference type="ARBA" id="ARBA00023004"/>
    </source>
</evidence>
<reference evidence="9" key="1">
    <citation type="submission" date="2021-06" db="EMBL/GenBank/DDBJ databases">
        <authorList>
            <person name="Kallberg Y."/>
            <person name="Tangrot J."/>
            <person name="Rosling A."/>
        </authorList>
    </citation>
    <scope>NUCLEOTIDE SEQUENCE</scope>
    <source>
        <strain evidence="9">CL551</strain>
    </source>
</reference>
<dbReference type="Gene3D" id="1.10.287.110">
    <property type="entry name" value="DnaJ domain"/>
    <property type="match status" value="1"/>
</dbReference>
<proteinExistence type="inferred from homology"/>
<dbReference type="PROSITE" id="PS50076">
    <property type="entry name" value="DNAJ_2"/>
    <property type="match status" value="1"/>
</dbReference>
<protein>
    <recommendedName>
        <fullName evidence="3">Diphthamide biosynthesis protein 4</fullName>
    </recommendedName>
</protein>
<dbReference type="CDD" id="cd06257">
    <property type="entry name" value="DnaJ"/>
    <property type="match status" value="1"/>
</dbReference>
<gene>
    <name evidence="9" type="ORF">AMORRO_LOCUS3007</name>
</gene>
<evidence type="ECO:0000256" key="4">
    <source>
        <dbReference type="ARBA" id="ARBA00022723"/>
    </source>
</evidence>
<dbReference type="InterPro" id="IPR001623">
    <property type="entry name" value="DnaJ_domain"/>
</dbReference>
<dbReference type="Pfam" id="PF00226">
    <property type="entry name" value="DnaJ"/>
    <property type="match status" value="1"/>
</dbReference>
<sequence>MSLLNETYYDILEISETATIGEIKRQFHKLLLIYHPDKSLLDSSALDKIDDNDKVNRILEAWRVLKDPESRKLYDDELRAKKLDHDGIFNAEIDLGDMEHSADTNSYSTSCRCGGSYIVFEDDLDH</sequence>
<dbReference type="Proteomes" id="UP000789342">
    <property type="component" value="Unassembled WGS sequence"/>
</dbReference>
<keyword evidence="5" id="KW-0862">Zinc</keyword>
<dbReference type="EMBL" id="CAJVPV010001390">
    <property type="protein sequence ID" value="CAG8495852.1"/>
    <property type="molecule type" value="Genomic_DNA"/>
</dbReference>
<evidence type="ECO:0000256" key="2">
    <source>
        <dbReference type="ARBA" id="ARBA00006169"/>
    </source>
</evidence>
<evidence type="ECO:0000256" key="1">
    <source>
        <dbReference type="ARBA" id="ARBA00003474"/>
    </source>
</evidence>
<comment type="similarity">
    <text evidence="2">Belongs to the DPH4 family.</text>
</comment>
<accession>A0A9N9EVU6</accession>
<dbReference type="InterPro" id="IPR036869">
    <property type="entry name" value="J_dom_sf"/>
</dbReference>
<dbReference type="SUPFAM" id="SSF46565">
    <property type="entry name" value="Chaperone J-domain"/>
    <property type="match status" value="1"/>
</dbReference>
<dbReference type="AlphaFoldDB" id="A0A9N9EVU6"/>
<comment type="function">
    <text evidence="1">Required for the first step of diphthamide biosynthesis, the transfer of 3-amino-3-carboxypropyl from S-adenosyl-L-methionine to a histidine residue. Diphthamide is a post-translational modification of histidine which occurs in elongation factor 2.</text>
</comment>
<evidence type="ECO:0000259" key="8">
    <source>
        <dbReference type="PROSITE" id="PS51074"/>
    </source>
</evidence>
<feature type="non-terminal residue" evidence="9">
    <location>
        <position position="126"/>
    </location>
</feature>
<feature type="domain" description="J" evidence="7">
    <location>
        <begin position="7"/>
        <end position="78"/>
    </location>
</feature>
<dbReference type="Pfam" id="PF05207">
    <property type="entry name" value="Zn_ribbon_CSL"/>
    <property type="match status" value="1"/>
</dbReference>
<dbReference type="GO" id="GO:0008198">
    <property type="term" value="F:ferrous iron binding"/>
    <property type="evidence" value="ECO:0007669"/>
    <property type="project" value="TreeGrafter"/>
</dbReference>
<dbReference type="PROSITE" id="PS51074">
    <property type="entry name" value="DPH_MB"/>
    <property type="match status" value="1"/>
</dbReference>
<dbReference type="InterPro" id="IPR007872">
    <property type="entry name" value="DPH_MB_dom"/>
</dbReference>
<organism evidence="9 10">
    <name type="scientific">Acaulospora morrowiae</name>
    <dbReference type="NCBI Taxonomy" id="94023"/>
    <lineage>
        <taxon>Eukaryota</taxon>
        <taxon>Fungi</taxon>
        <taxon>Fungi incertae sedis</taxon>
        <taxon>Mucoromycota</taxon>
        <taxon>Glomeromycotina</taxon>
        <taxon>Glomeromycetes</taxon>
        <taxon>Diversisporales</taxon>
        <taxon>Acaulosporaceae</taxon>
        <taxon>Acaulospora</taxon>
    </lineage>
</organism>
<dbReference type="SMART" id="SM00271">
    <property type="entry name" value="DnaJ"/>
    <property type="match status" value="1"/>
</dbReference>
<dbReference type="InterPro" id="IPR036671">
    <property type="entry name" value="DPH_MB_sf"/>
</dbReference>
<comment type="caution">
    <text evidence="9">The sequence shown here is derived from an EMBL/GenBank/DDBJ whole genome shotgun (WGS) entry which is preliminary data.</text>
</comment>
<evidence type="ECO:0000256" key="3">
    <source>
        <dbReference type="ARBA" id="ARBA00021797"/>
    </source>
</evidence>
<dbReference type="Gene3D" id="3.10.660.10">
    <property type="entry name" value="DPH Zinc finger"/>
    <property type="match status" value="1"/>
</dbReference>
<dbReference type="GO" id="GO:0001671">
    <property type="term" value="F:ATPase activator activity"/>
    <property type="evidence" value="ECO:0007669"/>
    <property type="project" value="TreeGrafter"/>
</dbReference>
<name>A0A9N9EVU6_9GLOM</name>
<evidence type="ECO:0000259" key="7">
    <source>
        <dbReference type="PROSITE" id="PS50076"/>
    </source>
</evidence>
<dbReference type="PRINTS" id="PR00625">
    <property type="entry name" value="JDOMAIN"/>
</dbReference>
<evidence type="ECO:0000256" key="5">
    <source>
        <dbReference type="ARBA" id="ARBA00022833"/>
    </source>
</evidence>
<dbReference type="OrthoDB" id="445556at2759"/>
<keyword evidence="10" id="KW-1185">Reference proteome</keyword>